<organism evidence="6 7">
    <name type="scientific">Azospirillum oleiclasticum</name>
    <dbReference type="NCBI Taxonomy" id="2735135"/>
    <lineage>
        <taxon>Bacteria</taxon>
        <taxon>Pseudomonadati</taxon>
        <taxon>Pseudomonadota</taxon>
        <taxon>Alphaproteobacteria</taxon>
        <taxon>Rhodospirillales</taxon>
        <taxon>Azospirillaceae</taxon>
        <taxon>Azospirillum</taxon>
    </lineage>
</organism>
<protein>
    <submittedName>
        <fullName evidence="6">Amino acid ABC transporter substrate-binding protein</fullName>
    </submittedName>
</protein>
<keyword evidence="3 4" id="KW-0732">Signal</keyword>
<evidence type="ECO:0000313" key="7">
    <source>
        <dbReference type="Proteomes" id="UP000584642"/>
    </source>
</evidence>
<dbReference type="SUPFAM" id="SSF53850">
    <property type="entry name" value="Periplasmic binding protein-like II"/>
    <property type="match status" value="1"/>
</dbReference>
<dbReference type="RefSeq" id="WP_180281705.1">
    <property type="nucleotide sequence ID" value="NZ_JABFDB010000004.1"/>
</dbReference>
<keyword evidence="2" id="KW-0813">Transport</keyword>
<feature type="signal peptide" evidence="4">
    <location>
        <begin position="1"/>
        <end position="21"/>
    </location>
</feature>
<comment type="similarity">
    <text evidence="1">Belongs to the bacterial solute-binding protein 3 family.</text>
</comment>
<evidence type="ECO:0000256" key="1">
    <source>
        <dbReference type="ARBA" id="ARBA00010333"/>
    </source>
</evidence>
<gene>
    <name evidence="6" type="ORF">HND93_09520</name>
</gene>
<keyword evidence="7" id="KW-1185">Reference proteome</keyword>
<dbReference type="InterPro" id="IPR001638">
    <property type="entry name" value="Solute-binding_3/MltF_N"/>
</dbReference>
<dbReference type="PANTHER" id="PTHR30085">
    <property type="entry name" value="AMINO ACID ABC TRANSPORTER PERMEASE"/>
    <property type="match status" value="1"/>
</dbReference>
<reference evidence="6 7" key="1">
    <citation type="submission" date="2020-05" db="EMBL/GenBank/DDBJ databases">
        <title>Azospirillum oleiclasticum sp. nov, a nitrogen-fixing and heavy crude oil-emulsifying bacterium isolated from the crude oil of Yumen Oilfield.</title>
        <authorList>
            <person name="Wu D."/>
            <person name="Cai M."/>
            <person name="Zhang X."/>
        </authorList>
    </citation>
    <scope>NUCLEOTIDE SEQUENCE [LARGE SCALE GENOMIC DNA]</scope>
    <source>
        <strain evidence="6 7">ROY-1-1-2</strain>
    </source>
</reference>
<evidence type="ECO:0000256" key="4">
    <source>
        <dbReference type="SAM" id="SignalP"/>
    </source>
</evidence>
<evidence type="ECO:0000313" key="6">
    <source>
        <dbReference type="EMBL" id="NYZ19951.1"/>
    </source>
</evidence>
<evidence type="ECO:0000256" key="2">
    <source>
        <dbReference type="ARBA" id="ARBA00022448"/>
    </source>
</evidence>
<feature type="domain" description="Solute-binding protein family 3/N-terminal" evidence="5">
    <location>
        <begin position="37"/>
        <end position="263"/>
    </location>
</feature>
<dbReference type="PANTHER" id="PTHR30085:SF7">
    <property type="entry name" value="AMINO-ACID ABC TRANSPORTER-BINDING PROTEIN YHDW-RELATED"/>
    <property type="match status" value="1"/>
</dbReference>
<dbReference type="SMART" id="SM00062">
    <property type="entry name" value="PBPb"/>
    <property type="match status" value="1"/>
</dbReference>
<accession>A0ABX2T6Z3</accession>
<comment type="caution">
    <text evidence="6">The sequence shown here is derived from an EMBL/GenBank/DDBJ whole genome shotgun (WGS) entry which is preliminary data.</text>
</comment>
<name>A0ABX2T6Z3_9PROT</name>
<dbReference type="CDD" id="cd13692">
    <property type="entry name" value="PBP2_BztA"/>
    <property type="match status" value="1"/>
</dbReference>
<dbReference type="EMBL" id="JABFDB010000004">
    <property type="protein sequence ID" value="NYZ19951.1"/>
    <property type="molecule type" value="Genomic_DNA"/>
</dbReference>
<dbReference type="Proteomes" id="UP000584642">
    <property type="component" value="Unassembled WGS sequence"/>
</dbReference>
<evidence type="ECO:0000259" key="5">
    <source>
        <dbReference type="SMART" id="SM00062"/>
    </source>
</evidence>
<dbReference type="InterPro" id="IPR051455">
    <property type="entry name" value="Bact_solute-bind_prot3"/>
</dbReference>
<dbReference type="Gene3D" id="3.40.190.10">
    <property type="entry name" value="Periplasmic binding protein-like II"/>
    <property type="match status" value="2"/>
</dbReference>
<dbReference type="Pfam" id="PF00497">
    <property type="entry name" value="SBP_bac_3"/>
    <property type="match status" value="1"/>
</dbReference>
<evidence type="ECO:0000256" key="3">
    <source>
        <dbReference type="ARBA" id="ARBA00022729"/>
    </source>
</evidence>
<feature type="chain" id="PRO_5047426329" evidence="4">
    <location>
        <begin position="22"/>
        <end position="342"/>
    </location>
</feature>
<proteinExistence type="inferred from homology"/>
<sequence length="342" mass="37254">MQWKPVALVTALLLWAPLLWADAVAAGTLDTVRERGVLRCGTTDNGQGLATIADSGRWIGFFPDICRAVAAAVLHEPERVEFFNLSVGNRLEAVAEGAVDLLSEATTWTLGRDAELKLTFTGLAFFDGQGFMVHRSAGASRLADLRGATICVQTATTTIANLRDLDSIQKLGLKILEFETVDGSYTAFFNRHCTAVTDDSSALASMRHTRGPDPAAYVILPEVISKEPLAPVVRDDDPVWIDIVRWVLLALVAAEEKDIRGADVERLSRTGDAETRRLLGSEGRLGEALGLDPKWAYRAIAAAGNYGELFERHLGRGSPLRLERGPNRLWKNGGLLWAPPIR</sequence>